<accession>E4USH6</accession>
<dbReference type="Proteomes" id="UP000002669">
    <property type="component" value="Unassembled WGS sequence"/>
</dbReference>
<dbReference type="RefSeq" id="XP_003173373.1">
    <property type="nucleotide sequence ID" value="XM_003173325.1"/>
</dbReference>
<dbReference type="EMBL" id="DS989824">
    <property type="protein sequence ID" value="EFR00543.1"/>
    <property type="molecule type" value="Genomic_DNA"/>
</dbReference>
<feature type="compositionally biased region" description="Basic and acidic residues" evidence="1">
    <location>
        <begin position="63"/>
        <end position="93"/>
    </location>
</feature>
<evidence type="ECO:0000313" key="2">
    <source>
        <dbReference type="EMBL" id="EFR00543.1"/>
    </source>
</evidence>
<gene>
    <name evidence="2" type="ORF">MGYG_03547</name>
</gene>
<proteinExistence type="predicted"/>
<dbReference type="AlphaFoldDB" id="E4USH6"/>
<name>E4USH6_ARTGP</name>
<dbReference type="HOGENOM" id="CLU_2235950_0_0_1"/>
<feature type="region of interest" description="Disordered" evidence="1">
    <location>
        <begin position="1"/>
        <end position="105"/>
    </location>
</feature>
<reference evidence="3" key="1">
    <citation type="journal article" date="2012" name="MBio">
        <title>Comparative genome analysis of Trichophyton rubrum and related dermatophytes reveals candidate genes involved in infection.</title>
        <authorList>
            <person name="Martinez D.A."/>
            <person name="Oliver B.G."/>
            <person name="Graeser Y."/>
            <person name="Goldberg J.M."/>
            <person name="Li W."/>
            <person name="Martinez-Rossi N.M."/>
            <person name="Monod M."/>
            <person name="Shelest E."/>
            <person name="Barton R.C."/>
            <person name="Birch E."/>
            <person name="Brakhage A.A."/>
            <person name="Chen Z."/>
            <person name="Gurr S.J."/>
            <person name="Heiman D."/>
            <person name="Heitman J."/>
            <person name="Kosti I."/>
            <person name="Rossi A."/>
            <person name="Saif S."/>
            <person name="Samalova M."/>
            <person name="Saunders C.W."/>
            <person name="Shea T."/>
            <person name="Summerbell R.C."/>
            <person name="Xu J."/>
            <person name="Young S."/>
            <person name="Zeng Q."/>
            <person name="Birren B.W."/>
            <person name="Cuomo C.A."/>
            <person name="White T.C."/>
        </authorList>
    </citation>
    <scope>NUCLEOTIDE SEQUENCE [LARGE SCALE GENOMIC DNA]</scope>
    <source>
        <strain evidence="3">ATCC MYA-4604 / CBS 118893</strain>
    </source>
</reference>
<protein>
    <submittedName>
        <fullName evidence="2">Uncharacterized protein</fullName>
    </submittedName>
</protein>
<dbReference type="GeneID" id="10028652"/>
<evidence type="ECO:0000256" key="1">
    <source>
        <dbReference type="SAM" id="MobiDB-lite"/>
    </source>
</evidence>
<dbReference type="VEuPathDB" id="FungiDB:MGYG_03547"/>
<keyword evidence="3" id="KW-1185">Reference proteome</keyword>
<evidence type="ECO:0000313" key="3">
    <source>
        <dbReference type="Proteomes" id="UP000002669"/>
    </source>
</evidence>
<sequence length="105" mass="11656">MATGISAGQRASIVTQAAGTRRRKQASKQDRERQRNKMAHLTRPPDGRARHRQNIPCSGNLRRAMEGEAEGRERGWESDRTTAEGGRGQRKEGGLNAWVDGWMSG</sequence>
<organism evidence="3">
    <name type="scientific">Arthroderma gypseum (strain ATCC MYA-4604 / CBS 118893)</name>
    <name type="common">Microsporum gypseum</name>
    <dbReference type="NCBI Taxonomy" id="535722"/>
    <lineage>
        <taxon>Eukaryota</taxon>
        <taxon>Fungi</taxon>
        <taxon>Dikarya</taxon>
        <taxon>Ascomycota</taxon>
        <taxon>Pezizomycotina</taxon>
        <taxon>Eurotiomycetes</taxon>
        <taxon>Eurotiomycetidae</taxon>
        <taxon>Onygenales</taxon>
        <taxon>Arthrodermataceae</taxon>
        <taxon>Nannizzia</taxon>
    </lineage>
</organism>
<dbReference type="InParanoid" id="E4USH6"/>